<dbReference type="SUPFAM" id="SSF110997">
    <property type="entry name" value="Sporulation related repeat"/>
    <property type="match status" value="1"/>
</dbReference>
<keyword evidence="1" id="KW-1133">Transmembrane helix</keyword>
<dbReference type="AlphaFoldDB" id="A0A8J3ABU7"/>
<dbReference type="InterPro" id="IPR036680">
    <property type="entry name" value="SPOR-like_sf"/>
</dbReference>
<gene>
    <name evidence="2" type="ORF">GCM10007380_03020</name>
</gene>
<accession>A0A8J3ABU7</accession>
<sequence length="317" mass="35959">MDKSSKISIKINGEEKEYEEDVVNPHEKVEEKTEFQWVLPTPDGLGKKVIVLDDVKKKKNPKKKPKMKKEKRKIPFFLNNSSYKSIIISIISASLIGLCFGFVFLSIFKQSKSEQQSPDVVTVAPTQVQMNIPAISFDLAQVGMFKNMDSAQKNVEEIAEQGYEAVIYEKNEAFFVVIALSGKESTFLKDEVKKKLDSAYLKEESIGGGEYTGPKQSVEMYKAEIETFAFILSYLTSNNFNNEKQLEQINSTLLILNNQKDLIKNQQLLTGLKHLQNIEKELTNSEGKSLNQVTQNVQKDVLGLFKLLKEQKNTLTN</sequence>
<evidence type="ECO:0000256" key="1">
    <source>
        <dbReference type="SAM" id="Phobius"/>
    </source>
</evidence>
<dbReference type="OrthoDB" id="2933976at2"/>
<protein>
    <recommendedName>
        <fullName evidence="4">SPOR domain-containing protein</fullName>
    </recommendedName>
</protein>
<proteinExistence type="predicted"/>
<dbReference type="Proteomes" id="UP000626244">
    <property type="component" value="Unassembled WGS sequence"/>
</dbReference>
<keyword evidence="3" id="KW-1185">Reference proteome</keyword>
<evidence type="ECO:0000313" key="2">
    <source>
        <dbReference type="EMBL" id="GGI10482.1"/>
    </source>
</evidence>
<keyword evidence="1" id="KW-0812">Transmembrane</keyword>
<evidence type="ECO:0008006" key="4">
    <source>
        <dbReference type="Google" id="ProtNLM"/>
    </source>
</evidence>
<keyword evidence="1" id="KW-0472">Membrane</keyword>
<evidence type="ECO:0000313" key="3">
    <source>
        <dbReference type="Proteomes" id="UP000626244"/>
    </source>
</evidence>
<dbReference type="EMBL" id="BMHB01000001">
    <property type="protein sequence ID" value="GGI10482.1"/>
    <property type="molecule type" value="Genomic_DNA"/>
</dbReference>
<comment type="caution">
    <text evidence="2">The sequence shown here is derived from an EMBL/GenBank/DDBJ whole genome shotgun (WGS) entry which is preliminary data.</text>
</comment>
<feature type="transmembrane region" description="Helical" evidence="1">
    <location>
        <begin position="86"/>
        <end position="108"/>
    </location>
</feature>
<name>A0A8J3ABU7_9BACI</name>
<dbReference type="RefSeq" id="WP_088004148.1">
    <property type="nucleotide sequence ID" value="NZ_BMHB01000001.1"/>
</dbReference>
<reference evidence="3" key="1">
    <citation type="journal article" date="2019" name="Int. J. Syst. Evol. Microbiol.">
        <title>The Global Catalogue of Microorganisms (GCM) 10K type strain sequencing project: providing services to taxonomists for standard genome sequencing and annotation.</title>
        <authorList>
            <consortium name="The Broad Institute Genomics Platform"/>
            <consortium name="The Broad Institute Genome Sequencing Center for Infectious Disease"/>
            <person name="Wu L."/>
            <person name="Ma J."/>
        </authorList>
    </citation>
    <scope>NUCLEOTIDE SEQUENCE [LARGE SCALE GENOMIC DNA]</scope>
    <source>
        <strain evidence="3">CGMCC 1.14993</strain>
    </source>
</reference>
<organism evidence="2 3">
    <name type="scientific">Gottfriedia solisilvae</name>
    <dbReference type="NCBI Taxonomy" id="1516104"/>
    <lineage>
        <taxon>Bacteria</taxon>
        <taxon>Bacillati</taxon>
        <taxon>Bacillota</taxon>
        <taxon>Bacilli</taxon>
        <taxon>Bacillales</taxon>
        <taxon>Bacillaceae</taxon>
        <taxon>Gottfriedia</taxon>
    </lineage>
</organism>
<dbReference type="GO" id="GO:0042834">
    <property type="term" value="F:peptidoglycan binding"/>
    <property type="evidence" value="ECO:0007669"/>
    <property type="project" value="InterPro"/>
</dbReference>